<protein>
    <submittedName>
        <fullName evidence="3">Uncharacterized protein</fullName>
    </submittedName>
</protein>
<feature type="compositionally biased region" description="Basic and acidic residues" evidence="2">
    <location>
        <begin position="233"/>
        <end position="244"/>
    </location>
</feature>
<reference evidence="3" key="1">
    <citation type="submission" date="2023-07" db="EMBL/GenBank/DDBJ databases">
        <authorList>
            <consortium name="CYATHOMIX"/>
        </authorList>
    </citation>
    <scope>NUCLEOTIDE SEQUENCE</scope>
    <source>
        <strain evidence="3">N/A</strain>
    </source>
</reference>
<keyword evidence="1" id="KW-0175">Coiled coil</keyword>
<gene>
    <name evidence="3" type="ORF">CYNAS_LOCUS624</name>
</gene>
<dbReference type="Proteomes" id="UP001176961">
    <property type="component" value="Unassembled WGS sequence"/>
</dbReference>
<comment type="caution">
    <text evidence="3">The sequence shown here is derived from an EMBL/GenBank/DDBJ whole genome shotgun (WGS) entry which is preliminary data.</text>
</comment>
<evidence type="ECO:0000313" key="4">
    <source>
        <dbReference type="Proteomes" id="UP001176961"/>
    </source>
</evidence>
<proteinExistence type="predicted"/>
<keyword evidence="4" id="KW-1185">Reference proteome</keyword>
<evidence type="ECO:0000256" key="2">
    <source>
        <dbReference type="SAM" id="MobiDB-lite"/>
    </source>
</evidence>
<organism evidence="3 4">
    <name type="scientific">Cylicocyclus nassatus</name>
    <name type="common">Nematode worm</name>
    <dbReference type="NCBI Taxonomy" id="53992"/>
    <lineage>
        <taxon>Eukaryota</taxon>
        <taxon>Metazoa</taxon>
        <taxon>Ecdysozoa</taxon>
        <taxon>Nematoda</taxon>
        <taxon>Chromadorea</taxon>
        <taxon>Rhabditida</taxon>
        <taxon>Rhabditina</taxon>
        <taxon>Rhabditomorpha</taxon>
        <taxon>Strongyloidea</taxon>
        <taxon>Strongylidae</taxon>
        <taxon>Cylicocyclus</taxon>
    </lineage>
</organism>
<accession>A0AA36DJ56</accession>
<sequence>MNLRRTTNPEPSQLKEAYFRQIFRCVEKGFKKDDIDVAKHILKIRNEQISIPSLKKTLEQLNKQEETLEELENAYRLIRVVARIMDFEVEKVKIRHRNRKQGKWFGSDLLKVDREDEPDEIYQGENGRTGYSRNNWEYLSTSKHASKCHYVNCDQIYDIMVATLKHINAPPSETVMNVAEFVNYFKKVAAEGRSKIVAAEQGTSETVSNERPVLAERKPLLSEPAVRKRKLPKAHDPNQFKKVP</sequence>
<name>A0AA36DJ56_CYLNA</name>
<evidence type="ECO:0000313" key="3">
    <source>
        <dbReference type="EMBL" id="CAJ0588641.1"/>
    </source>
</evidence>
<evidence type="ECO:0000256" key="1">
    <source>
        <dbReference type="SAM" id="Coils"/>
    </source>
</evidence>
<dbReference type="AlphaFoldDB" id="A0AA36DJ56"/>
<feature type="coiled-coil region" evidence="1">
    <location>
        <begin position="44"/>
        <end position="81"/>
    </location>
</feature>
<feature type="region of interest" description="Disordered" evidence="2">
    <location>
        <begin position="201"/>
        <end position="244"/>
    </location>
</feature>
<dbReference type="EMBL" id="CATQJL010000001">
    <property type="protein sequence ID" value="CAJ0588641.1"/>
    <property type="molecule type" value="Genomic_DNA"/>
</dbReference>